<protein>
    <recommendedName>
        <fullName evidence="4">PEP-CTERM sorting domain-containing protein</fullName>
    </recommendedName>
</protein>
<proteinExistence type="predicted"/>
<feature type="chain" id="PRO_5015141191" description="PEP-CTERM sorting domain-containing protein" evidence="1">
    <location>
        <begin position="29"/>
        <end position="198"/>
    </location>
</feature>
<dbReference type="KEGG" id="xba:C7S18_21555"/>
<reference evidence="2 3" key="1">
    <citation type="submission" date="2018-03" db="EMBL/GenBank/DDBJ databases">
        <title>Ahniella affigens gen. nov., sp. nov., a gammaproteobacterium isolated from sandy soil near a stream.</title>
        <authorList>
            <person name="Ko Y."/>
            <person name="Kim J.-H."/>
        </authorList>
    </citation>
    <scope>NUCLEOTIDE SEQUENCE [LARGE SCALE GENOMIC DNA]</scope>
    <source>
        <strain evidence="2 3">D13</strain>
    </source>
</reference>
<dbReference type="EMBL" id="CP027860">
    <property type="protein sequence ID" value="AVP99601.1"/>
    <property type="molecule type" value="Genomic_DNA"/>
</dbReference>
<keyword evidence="3" id="KW-1185">Reference proteome</keyword>
<dbReference type="RefSeq" id="WP_106893518.1">
    <property type="nucleotide sequence ID" value="NZ_CP027860.1"/>
</dbReference>
<name>A0A2P1PXM6_9GAMM</name>
<dbReference type="AlphaFoldDB" id="A0A2P1PXM6"/>
<gene>
    <name evidence="2" type="ORF">C7S18_21555</name>
</gene>
<sequence>MSLTSARVLKLLLQSIGVCALAGATANAAVQCPQTLPLNVPATGEGLYLNLVTNVSGTTEASVPGFDINPYAAQNSDPVGQLKFYWGSAATNGAGVVTSGDSYAVLPPGQLIGPASTFSRAAFTGDTSAWQAGASGFLGVRFQQEPENAIRYGWIFLSSSPPLGFPLNIQAWCYEDSGAAITTPLPGETPLFVDSFES</sequence>
<accession>A0A2P1PXM6</accession>
<evidence type="ECO:0008006" key="4">
    <source>
        <dbReference type="Google" id="ProtNLM"/>
    </source>
</evidence>
<dbReference type="OrthoDB" id="9815730at2"/>
<organism evidence="2 3">
    <name type="scientific">Ahniella affigens</name>
    <dbReference type="NCBI Taxonomy" id="2021234"/>
    <lineage>
        <taxon>Bacteria</taxon>
        <taxon>Pseudomonadati</taxon>
        <taxon>Pseudomonadota</taxon>
        <taxon>Gammaproteobacteria</taxon>
        <taxon>Lysobacterales</taxon>
        <taxon>Rhodanobacteraceae</taxon>
        <taxon>Ahniella</taxon>
    </lineage>
</organism>
<feature type="signal peptide" evidence="1">
    <location>
        <begin position="1"/>
        <end position="28"/>
    </location>
</feature>
<reference evidence="2 3" key="2">
    <citation type="submission" date="2018-03" db="EMBL/GenBank/DDBJ databases">
        <authorList>
            <person name="Keele B.F."/>
        </authorList>
    </citation>
    <scope>NUCLEOTIDE SEQUENCE [LARGE SCALE GENOMIC DNA]</scope>
    <source>
        <strain evidence="2 3">D13</strain>
    </source>
</reference>
<evidence type="ECO:0000313" key="3">
    <source>
        <dbReference type="Proteomes" id="UP000241074"/>
    </source>
</evidence>
<evidence type="ECO:0000313" key="2">
    <source>
        <dbReference type="EMBL" id="AVP99601.1"/>
    </source>
</evidence>
<keyword evidence="1" id="KW-0732">Signal</keyword>
<dbReference type="Proteomes" id="UP000241074">
    <property type="component" value="Chromosome"/>
</dbReference>
<evidence type="ECO:0000256" key="1">
    <source>
        <dbReference type="SAM" id="SignalP"/>
    </source>
</evidence>